<reference evidence="2 3" key="1">
    <citation type="submission" date="2024-08" db="EMBL/GenBank/DDBJ databases">
        <authorList>
            <person name="Will J Nash"/>
            <person name="Angela Man"/>
            <person name="Seanna McTaggart"/>
            <person name="Kendall Baker"/>
            <person name="Tom Barker"/>
            <person name="Leah Catchpole"/>
            <person name="Alex Durrant"/>
            <person name="Karim Gharbi"/>
            <person name="Naomi Irish"/>
            <person name="Gemy Kaithakottil"/>
            <person name="Debby Ku"/>
            <person name="Aaliyah Providence"/>
            <person name="Felix Shaw"/>
            <person name="David Swarbreck"/>
            <person name="Chris Watkins"/>
            <person name="Ann M. McCartney"/>
            <person name="Giulio Formenti"/>
            <person name="Alice Mouton"/>
            <person name="Noel Vella"/>
            <person name="Bjorn M von Reumont"/>
            <person name="Adriana Vella"/>
            <person name="Wilfried Haerty"/>
        </authorList>
    </citation>
    <scope>NUCLEOTIDE SEQUENCE [LARGE SCALE GENOMIC DNA]</scope>
</reference>
<comment type="caution">
    <text evidence="2">The sequence shown here is derived from an EMBL/GenBank/DDBJ whole genome shotgun (WGS) entry which is preliminary data.</text>
</comment>
<feature type="transmembrane region" description="Helical" evidence="1">
    <location>
        <begin position="39"/>
        <end position="61"/>
    </location>
</feature>
<name>A0ABP1N8G3_XYLVO</name>
<evidence type="ECO:0000256" key="1">
    <source>
        <dbReference type="SAM" id="Phobius"/>
    </source>
</evidence>
<protein>
    <submittedName>
        <fullName evidence="2">Uncharacterized protein</fullName>
    </submittedName>
</protein>
<sequence>MVKILRSPVALEYYKIVYSEPLGTKLKFMWSKFQESSPIVAYFAPPSLALITVLFGVATYLKATMNPVPKYYFHYVVFRPDDPEVPFIRKDNSLKINLPKIYNSFHYEPV</sequence>
<keyword evidence="1" id="KW-1133">Transmembrane helix</keyword>
<accession>A0ABP1N8G3</accession>
<dbReference type="Proteomes" id="UP001642520">
    <property type="component" value="Unassembled WGS sequence"/>
</dbReference>
<keyword evidence="3" id="KW-1185">Reference proteome</keyword>
<gene>
    <name evidence="2" type="ORF">XYLVIOL_LOCUS2092</name>
</gene>
<evidence type="ECO:0000313" key="2">
    <source>
        <dbReference type="EMBL" id="CAL7936323.1"/>
    </source>
</evidence>
<dbReference type="EMBL" id="CAXAJV020001287">
    <property type="protein sequence ID" value="CAL7936323.1"/>
    <property type="molecule type" value="Genomic_DNA"/>
</dbReference>
<evidence type="ECO:0000313" key="3">
    <source>
        <dbReference type="Proteomes" id="UP001642520"/>
    </source>
</evidence>
<keyword evidence="1" id="KW-0472">Membrane</keyword>
<organism evidence="2 3">
    <name type="scientific">Xylocopa violacea</name>
    <name type="common">Violet carpenter bee</name>
    <name type="synonym">Apis violacea</name>
    <dbReference type="NCBI Taxonomy" id="135666"/>
    <lineage>
        <taxon>Eukaryota</taxon>
        <taxon>Metazoa</taxon>
        <taxon>Ecdysozoa</taxon>
        <taxon>Arthropoda</taxon>
        <taxon>Hexapoda</taxon>
        <taxon>Insecta</taxon>
        <taxon>Pterygota</taxon>
        <taxon>Neoptera</taxon>
        <taxon>Endopterygota</taxon>
        <taxon>Hymenoptera</taxon>
        <taxon>Apocrita</taxon>
        <taxon>Aculeata</taxon>
        <taxon>Apoidea</taxon>
        <taxon>Anthophila</taxon>
        <taxon>Apidae</taxon>
        <taxon>Xylocopa</taxon>
        <taxon>Xylocopa</taxon>
    </lineage>
</organism>
<proteinExistence type="predicted"/>
<keyword evidence="1" id="KW-0812">Transmembrane</keyword>